<reference evidence="1 2" key="1">
    <citation type="journal article" date="2019" name="Nat. Ecol. Evol.">
        <title>Megaphylogeny resolves global patterns of mushroom evolution.</title>
        <authorList>
            <person name="Varga T."/>
            <person name="Krizsan K."/>
            <person name="Foldi C."/>
            <person name="Dima B."/>
            <person name="Sanchez-Garcia M."/>
            <person name="Sanchez-Ramirez S."/>
            <person name="Szollosi G.J."/>
            <person name="Szarkandi J.G."/>
            <person name="Papp V."/>
            <person name="Albert L."/>
            <person name="Andreopoulos W."/>
            <person name="Angelini C."/>
            <person name="Antonin V."/>
            <person name="Barry K.W."/>
            <person name="Bougher N.L."/>
            <person name="Buchanan P."/>
            <person name="Buyck B."/>
            <person name="Bense V."/>
            <person name="Catcheside P."/>
            <person name="Chovatia M."/>
            <person name="Cooper J."/>
            <person name="Damon W."/>
            <person name="Desjardin D."/>
            <person name="Finy P."/>
            <person name="Geml J."/>
            <person name="Haridas S."/>
            <person name="Hughes K."/>
            <person name="Justo A."/>
            <person name="Karasinski D."/>
            <person name="Kautmanova I."/>
            <person name="Kiss B."/>
            <person name="Kocsube S."/>
            <person name="Kotiranta H."/>
            <person name="LaButti K.M."/>
            <person name="Lechner B.E."/>
            <person name="Liimatainen K."/>
            <person name="Lipzen A."/>
            <person name="Lukacs Z."/>
            <person name="Mihaltcheva S."/>
            <person name="Morgado L.N."/>
            <person name="Niskanen T."/>
            <person name="Noordeloos M.E."/>
            <person name="Ohm R.A."/>
            <person name="Ortiz-Santana B."/>
            <person name="Ovrebo C."/>
            <person name="Racz N."/>
            <person name="Riley R."/>
            <person name="Savchenko A."/>
            <person name="Shiryaev A."/>
            <person name="Soop K."/>
            <person name="Spirin V."/>
            <person name="Szebenyi C."/>
            <person name="Tomsovsky M."/>
            <person name="Tulloss R.E."/>
            <person name="Uehling J."/>
            <person name="Grigoriev I.V."/>
            <person name="Vagvolgyi C."/>
            <person name="Papp T."/>
            <person name="Martin F.M."/>
            <person name="Miettinen O."/>
            <person name="Hibbett D.S."/>
            <person name="Nagy L.G."/>
        </authorList>
    </citation>
    <scope>NUCLEOTIDE SEQUENCE [LARGE SCALE GENOMIC DNA]</scope>
    <source>
        <strain evidence="1 2">CBS 166.37</strain>
    </source>
</reference>
<evidence type="ECO:0000313" key="1">
    <source>
        <dbReference type="EMBL" id="TFK31583.1"/>
    </source>
</evidence>
<keyword evidence="2" id="KW-1185">Reference proteome</keyword>
<evidence type="ECO:0000313" key="2">
    <source>
        <dbReference type="Proteomes" id="UP000308652"/>
    </source>
</evidence>
<dbReference type="Proteomes" id="UP000308652">
    <property type="component" value="Unassembled WGS sequence"/>
</dbReference>
<gene>
    <name evidence="1" type="ORF">BDQ12DRAFT_573586</name>
</gene>
<feature type="non-terminal residue" evidence="1">
    <location>
        <position position="60"/>
    </location>
</feature>
<proteinExistence type="predicted"/>
<feature type="non-terminal residue" evidence="1">
    <location>
        <position position="1"/>
    </location>
</feature>
<sequence>HRGAFCAFHENQYGSKCYWQTCENENLSRTQACQQHEPQWKKYVQSHSHANLLGVKQMLQ</sequence>
<dbReference type="AlphaFoldDB" id="A0A5C3LHB3"/>
<dbReference type="EMBL" id="ML213730">
    <property type="protein sequence ID" value="TFK31583.1"/>
    <property type="molecule type" value="Genomic_DNA"/>
</dbReference>
<evidence type="ECO:0008006" key="3">
    <source>
        <dbReference type="Google" id="ProtNLM"/>
    </source>
</evidence>
<protein>
    <recommendedName>
        <fullName evidence="3">CxC6 like cysteine cluster associated with KDZ domain-containing protein</fullName>
    </recommendedName>
</protein>
<dbReference type="OrthoDB" id="2527272at2759"/>
<accession>A0A5C3LHB3</accession>
<organism evidence="1 2">
    <name type="scientific">Crucibulum laeve</name>
    <dbReference type="NCBI Taxonomy" id="68775"/>
    <lineage>
        <taxon>Eukaryota</taxon>
        <taxon>Fungi</taxon>
        <taxon>Dikarya</taxon>
        <taxon>Basidiomycota</taxon>
        <taxon>Agaricomycotina</taxon>
        <taxon>Agaricomycetes</taxon>
        <taxon>Agaricomycetidae</taxon>
        <taxon>Agaricales</taxon>
        <taxon>Agaricineae</taxon>
        <taxon>Nidulariaceae</taxon>
        <taxon>Crucibulum</taxon>
    </lineage>
</organism>
<name>A0A5C3LHB3_9AGAR</name>